<accession>A0A9P6N6B8</accession>
<protein>
    <submittedName>
        <fullName evidence="1">Uncharacterized protein</fullName>
    </submittedName>
</protein>
<evidence type="ECO:0000313" key="2">
    <source>
        <dbReference type="Proteomes" id="UP000886653"/>
    </source>
</evidence>
<keyword evidence="2" id="KW-1185">Reference proteome</keyword>
<reference evidence="1" key="1">
    <citation type="submission" date="2013-11" db="EMBL/GenBank/DDBJ databases">
        <title>Genome sequence of the fusiform rust pathogen reveals effectors for host alternation and coevolution with pine.</title>
        <authorList>
            <consortium name="DOE Joint Genome Institute"/>
            <person name="Smith K."/>
            <person name="Pendleton A."/>
            <person name="Kubisiak T."/>
            <person name="Anderson C."/>
            <person name="Salamov A."/>
            <person name="Aerts A."/>
            <person name="Riley R."/>
            <person name="Clum A."/>
            <person name="Lindquist E."/>
            <person name="Ence D."/>
            <person name="Campbell M."/>
            <person name="Kronenberg Z."/>
            <person name="Feau N."/>
            <person name="Dhillon B."/>
            <person name="Hamelin R."/>
            <person name="Burleigh J."/>
            <person name="Smith J."/>
            <person name="Yandell M."/>
            <person name="Nelson C."/>
            <person name="Grigoriev I."/>
            <person name="Davis J."/>
        </authorList>
    </citation>
    <scope>NUCLEOTIDE SEQUENCE</scope>
    <source>
        <strain evidence="1">G11</strain>
    </source>
</reference>
<comment type="caution">
    <text evidence="1">The sequence shown here is derived from an EMBL/GenBank/DDBJ whole genome shotgun (WGS) entry which is preliminary data.</text>
</comment>
<sequence>MLKKMEEFPGTMFLDWSSPDVQIRTTIVSIELSNQWLYHNPPVEAEDIHSHTLVEPHSLPPVHNECEGVDIPKVDDSEDEGCDRPHALLTQSVNKVPFSLFLNNQTIKLQCPKGFFLPIVQSLKKNRLMNLISDYSELRSLESRIISSNHNHSPIAYQIFNI</sequence>
<dbReference type="AlphaFoldDB" id="A0A9P6N6B8"/>
<dbReference type="EMBL" id="MU167456">
    <property type="protein sequence ID" value="KAG0140294.1"/>
    <property type="molecule type" value="Genomic_DNA"/>
</dbReference>
<name>A0A9P6N6B8_9BASI</name>
<dbReference type="Proteomes" id="UP000886653">
    <property type="component" value="Unassembled WGS sequence"/>
</dbReference>
<proteinExistence type="predicted"/>
<organism evidence="1 2">
    <name type="scientific">Cronartium quercuum f. sp. fusiforme G11</name>
    <dbReference type="NCBI Taxonomy" id="708437"/>
    <lineage>
        <taxon>Eukaryota</taxon>
        <taxon>Fungi</taxon>
        <taxon>Dikarya</taxon>
        <taxon>Basidiomycota</taxon>
        <taxon>Pucciniomycotina</taxon>
        <taxon>Pucciniomycetes</taxon>
        <taxon>Pucciniales</taxon>
        <taxon>Coleosporiaceae</taxon>
        <taxon>Cronartium</taxon>
    </lineage>
</organism>
<gene>
    <name evidence="1" type="ORF">CROQUDRAFT_100301</name>
</gene>
<evidence type="ECO:0000313" key="1">
    <source>
        <dbReference type="EMBL" id="KAG0140294.1"/>
    </source>
</evidence>